<dbReference type="InterPro" id="IPR050194">
    <property type="entry name" value="Glycosyltransferase_grp1"/>
</dbReference>
<name>F9U9C1_9GAMM</name>
<dbReference type="RefSeq" id="WP_007192400.1">
    <property type="nucleotide sequence ID" value="NZ_AFWV01000004.1"/>
</dbReference>
<dbReference type="eggNOG" id="COG0438">
    <property type="taxonomic scope" value="Bacteria"/>
</dbReference>
<dbReference type="PANTHER" id="PTHR45947">
    <property type="entry name" value="SULFOQUINOVOSYL TRANSFERASE SQD2"/>
    <property type="match status" value="1"/>
</dbReference>
<dbReference type="Proteomes" id="UP000005459">
    <property type="component" value="Unassembled WGS sequence"/>
</dbReference>
<dbReference type="EMBL" id="AFWV01000004">
    <property type="protein sequence ID" value="EGV19379.1"/>
    <property type="molecule type" value="Genomic_DNA"/>
</dbReference>
<dbReference type="PATRIC" id="fig|768671.3.peg.1621"/>
<dbReference type="SUPFAM" id="SSF53756">
    <property type="entry name" value="UDP-Glycosyltransferase/glycogen phosphorylase"/>
    <property type="match status" value="1"/>
</dbReference>
<keyword evidence="1" id="KW-0808">Transferase</keyword>
<proteinExistence type="predicted"/>
<dbReference type="Pfam" id="PF13692">
    <property type="entry name" value="Glyco_trans_1_4"/>
    <property type="match status" value="1"/>
</dbReference>
<evidence type="ECO:0000313" key="1">
    <source>
        <dbReference type="EMBL" id="EGV19379.1"/>
    </source>
</evidence>
<dbReference type="AlphaFoldDB" id="F9U9C1"/>
<protein>
    <submittedName>
        <fullName evidence="1">Glycosyl transferase group 1</fullName>
    </submittedName>
</protein>
<keyword evidence="2" id="KW-1185">Reference proteome</keyword>
<organism evidence="1 2">
    <name type="scientific">Thiocapsa marina 5811</name>
    <dbReference type="NCBI Taxonomy" id="768671"/>
    <lineage>
        <taxon>Bacteria</taxon>
        <taxon>Pseudomonadati</taxon>
        <taxon>Pseudomonadota</taxon>
        <taxon>Gammaproteobacteria</taxon>
        <taxon>Chromatiales</taxon>
        <taxon>Chromatiaceae</taxon>
        <taxon>Thiocapsa</taxon>
    </lineage>
</organism>
<dbReference type="GO" id="GO:0016757">
    <property type="term" value="F:glycosyltransferase activity"/>
    <property type="evidence" value="ECO:0007669"/>
    <property type="project" value="TreeGrafter"/>
</dbReference>
<sequence>MLKKPRVGLLGEFGDFGGTTVSSGHLSELLSDSLEMVPIRFAMSGAEEDWAGRVEVRERPDRGPAYVVFAADFNIERILVPELGDQMLNKELRIRSWAEQALGIARRERLDAIHVYGGYGELAFIGAYVSALIDKPLVLTFCGQDLERRIFGAAFPHLKASAAQAVLVTCKSEKAQRIVERLLRPAAPTRIIRNHVAEADFDPEAVVERRGDDPVIGCFGEFRRVVGLDVLLRAYGRLVTQRPLTLALGGPIRATEAAYFNRRIEALPEQARVWRMGRIPHARMLAACRACDLIVAPSYADTSPFKVLEAMLAGVPLITTTAGGIPELVTHEREALLVEPGDPDGLAQAIARLLDDPELGRCLAERARARVLSEFTRERERGDWLAAYRASGILA</sequence>
<evidence type="ECO:0000313" key="2">
    <source>
        <dbReference type="Proteomes" id="UP000005459"/>
    </source>
</evidence>
<dbReference type="OrthoDB" id="258796at2"/>
<dbReference type="STRING" id="768671.ThimaDRAFT_1523"/>
<gene>
    <name evidence="1" type="ORF">ThimaDRAFT_1523</name>
</gene>
<accession>F9U9C1</accession>
<dbReference type="Gene3D" id="3.40.50.2000">
    <property type="entry name" value="Glycogen Phosphorylase B"/>
    <property type="match status" value="2"/>
</dbReference>
<reference evidence="1 2" key="1">
    <citation type="submission" date="2011-06" db="EMBL/GenBank/DDBJ databases">
        <title>The draft genome of Thiocapsa marina 5811.</title>
        <authorList>
            <consortium name="US DOE Joint Genome Institute (JGI-PGF)"/>
            <person name="Lucas S."/>
            <person name="Han J."/>
            <person name="Cheng J.-F."/>
            <person name="Goodwin L."/>
            <person name="Pitluck S."/>
            <person name="Peters L."/>
            <person name="Land M.L."/>
            <person name="Hauser L."/>
            <person name="Vogl K."/>
            <person name="Liu Z."/>
            <person name="Imhoff J."/>
            <person name="Thiel V."/>
            <person name="Frigaard N.-U."/>
            <person name="Bryant D."/>
            <person name="Woyke T.J."/>
        </authorList>
    </citation>
    <scope>NUCLEOTIDE SEQUENCE [LARGE SCALE GENOMIC DNA]</scope>
    <source>
        <strain evidence="1 2">5811</strain>
    </source>
</reference>
<dbReference type="PANTHER" id="PTHR45947:SF13">
    <property type="entry name" value="TRANSFERASE"/>
    <property type="match status" value="1"/>
</dbReference>